<reference evidence="1" key="1">
    <citation type="submission" date="2021-02" db="EMBL/GenBank/DDBJ databases">
        <authorList>
            <person name="Nowell W R."/>
        </authorList>
    </citation>
    <scope>NUCLEOTIDE SEQUENCE</scope>
</reference>
<dbReference type="AlphaFoldDB" id="A0A815S771"/>
<dbReference type="OrthoDB" id="2438421at2759"/>
<dbReference type="EMBL" id="CAJNOO010008990">
    <property type="protein sequence ID" value="CAF1488024.1"/>
    <property type="molecule type" value="Genomic_DNA"/>
</dbReference>
<protein>
    <submittedName>
        <fullName evidence="1">Uncharacterized protein</fullName>
    </submittedName>
</protein>
<sequence>MFCIGHGIHNLLMVDCFPRLTGIPDLLDKVQKIINKLRYRRHELEQEFIRIHDQIKNDLFEVINKAGEVLDADLALSYDDIEDVDQLDHEKENYELELYSINDQRSSKFDYLKKQIQLLIILMSFIL</sequence>
<evidence type="ECO:0000313" key="2">
    <source>
        <dbReference type="Proteomes" id="UP000663882"/>
    </source>
</evidence>
<gene>
    <name evidence="1" type="ORF">RFH988_LOCUS38281</name>
</gene>
<name>A0A815S771_9BILA</name>
<accession>A0A815S771</accession>
<proteinExistence type="predicted"/>
<evidence type="ECO:0000313" key="1">
    <source>
        <dbReference type="EMBL" id="CAF1488024.1"/>
    </source>
</evidence>
<organism evidence="1 2">
    <name type="scientific">Rotaria sordida</name>
    <dbReference type="NCBI Taxonomy" id="392033"/>
    <lineage>
        <taxon>Eukaryota</taxon>
        <taxon>Metazoa</taxon>
        <taxon>Spiralia</taxon>
        <taxon>Gnathifera</taxon>
        <taxon>Rotifera</taxon>
        <taxon>Eurotatoria</taxon>
        <taxon>Bdelloidea</taxon>
        <taxon>Philodinida</taxon>
        <taxon>Philodinidae</taxon>
        <taxon>Rotaria</taxon>
    </lineage>
</organism>
<comment type="caution">
    <text evidence="1">The sequence shown here is derived from an EMBL/GenBank/DDBJ whole genome shotgun (WGS) entry which is preliminary data.</text>
</comment>
<dbReference type="Proteomes" id="UP000663882">
    <property type="component" value="Unassembled WGS sequence"/>
</dbReference>